<comment type="caution">
    <text evidence="6">The sequence shown here is derived from an EMBL/GenBank/DDBJ whole genome shotgun (WGS) entry which is preliminary data.</text>
</comment>
<dbReference type="InterPro" id="IPR005119">
    <property type="entry name" value="LysR_subst-bd"/>
</dbReference>
<dbReference type="PANTHER" id="PTHR30126:SF94">
    <property type="entry name" value="LYSR FAMILY TRANSCRIPTIONAL REGULATOR"/>
    <property type="match status" value="1"/>
</dbReference>
<dbReference type="AlphaFoldDB" id="A0A839SMY9"/>
<dbReference type="InterPro" id="IPR036390">
    <property type="entry name" value="WH_DNA-bd_sf"/>
</dbReference>
<evidence type="ECO:0000256" key="4">
    <source>
        <dbReference type="ARBA" id="ARBA00023163"/>
    </source>
</evidence>
<dbReference type="GO" id="GO:0003700">
    <property type="term" value="F:DNA-binding transcription factor activity"/>
    <property type="evidence" value="ECO:0007669"/>
    <property type="project" value="InterPro"/>
</dbReference>
<dbReference type="PRINTS" id="PR00039">
    <property type="entry name" value="HTHLYSR"/>
</dbReference>
<keyword evidence="3" id="KW-0238">DNA-binding</keyword>
<keyword evidence="4" id="KW-0804">Transcription</keyword>
<dbReference type="Pfam" id="PF03466">
    <property type="entry name" value="LysR_substrate"/>
    <property type="match status" value="1"/>
</dbReference>
<keyword evidence="7" id="KW-1185">Reference proteome</keyword>
<protein>
    <submittedName>
        <fullName evidence="6">Aminoethylphosphonate catabolism LysR family transcriptional regulator</fullName>
    </submittedName>
</protein>
<dbReference type="Pfam" id="PF00126">
    <property type="entry name" value="HTH_1"/>
    <property type="match status" value="1"/>
</dbReference>
<sequence length="292" mass="32216">MNSPINKLQLRSFHAVAEEGSFTKAADRLGVSQPTLSEQVRALEQRYGVRLFERVGRGVDLTDLGRRLRDVTRRITADEVAAEALLASARGLRSGRLRVMADAPHLLLPILGLFHRRHPEIQLSIGFGNTSAVRLALKDRRCDVAVLPDLENDPGVVSQLLRRDRLIAMVARDQVWRERRSVGLEDLLQQTLLLREQGSGTRARLERALAEACLTPTNTLEVGSREAIAEAAAAGLGVGVVSESEFGHDRRLRKLEIRGANLTTSEYLVCLAIKSEEPTVRALLEAAQELAE</sequence>
<evidence type="ECO:0000313" key="7">
    <source>
        <dbReference type="Proteomes" id="UP000581135"/>
    </source>
</evidence>
<evidence type="ECO:0000256" key="3">
    <source>
        <dbReference type="ARBA" id="ARBA00023125"/>
    </source>
</evidence>
<organism evidence="6 7">
    <name type="scientific">Limibacillus halophilus</name>
    <dbReference type="NCBI Taxonomy" id="1579333"/>
    <lineage>
        <taxon>Bacteria</taxon>
        <taxon>Pseudomonadati</taxon>
        <taxon>Pseudomonadota</taxon>
        <taxon>Alphaproteobacteria</taxon>
        <taxon>Rhodospirillales</taxon>
        <taxon>Rhodovibrionaceae</taxon>
        <taxon>Limibacillus</taxon>
    </lineage>
</organism>
<dbReference type="CDD" id="cd05466">
    <property type="entry name" value="PBP2_LTTR_substrate"/>
    <property type="match status" value="1"/>
</dbReference>
<dbReference type="Gene3D" id="1.10.10.10">
    <property type="entry name" value="Winged helix-like DNA-binding domain superfamily/Winged helix DNA-binding domain"/>
    <property type="match status" value="1"/>
</dbReference>
<accession>A0A839SMY9</accession>
<dbReference type="SUPFAM" id="SSF46785">
    <property type="entry name" value="Winged helix' DNA-binding domain"/>
    <property type="match status" value="1"/>
</dbReference>
<evidence type="ECO:0000313" key="6">
    <source>
        <dbReference type="EMBL" id="MBB3063812.1"/>
    </source>
</evidence>
<feature type="domain" description="HTH lysR-type" evidence="5">
    <location>
        <begin position="9"/>
        <end position="62"/>
    </location>
</feature>
<keyword evidence="2" id="KW-0805">Transcription regulation</keyword>
<proteinExistence type="inferred from homology"/>
<gene>
    <name evidence="6" type="ORF">FHR98_000077</name>
</gene>
<dbReference type="InterPro" id="IPR036388">
    <property type="entry name" value="WH-like_DNA-bd_sf"/>
</dbReference>
<dbReference type="InterPro" id="IPR000847">
    <property type="entry name" value="LysR_HTH_N"/>
</dbReference>
<dbReference type="Gene3D" id="3.40.190.290">
    <property type="match status" value="1"/>
</dbReference>
<name>A0A839SMY9_9PROT</name>
<dbReference type="RefSeq" id="WP_183414630.1">
    <property type="nucleotide sequence ID" value="NZ_JACHXA010000001.1"/>
</dbReference>
<evidence type="ECO:0000256" key="2">
    <source>
        <dbReference type="ARBA" id="ARBA00023015"/>
    </source>
</evidence>
<dbReference type="SUPFAM" id="SSF53850">
    <property type="entry name" value="Periplasmic binding protein-like II"/>
    <property type="match status" value="1"/>
</dbReference>
<dbReference type="PANTHER" id="PTHR30126">
    <property type="entry name" value="HTH-TYPE TRANSCRIPTIONAL REGULATOR"/>
    <property type="match status" value="1"/>
</dbReference>
<reference evidence="6 7" key="1">
    <citation type="submission" date="2020-08" db="EMBL/GenBank/DDBJ databases">
        <title>Genomic Encyclopedia of Type Strains, Phase III (KMG-III): the genomes of soil and plant-associated and newly described type strains.</title>
        <authorList>
            <person name="Whitman W."/>
        </authorList>
    </citation>
    <scope>NUCLEOTIDE SEQUENCE [LARGE SCALE GENOMIC DNA]</scope>
    <source>
        <strain evidence="6 7">CECT 8803</strain>
    </source>
</reference>
<evidence type="ECO:0000259" key="5">
    <source>
        <dbReference type="PROSITE" id="PS50931"/>
    </source>
</evidence>
<dbReference type="PROSITE" id="PS50931">
    <property type="entry name" value="HTH_LYSR"/>
    <property type="match status" value="1"/>
</dbReference>
<dbReference type="Proteomes" id="UP000581135">
    <property type="component" value="Unassembled WGS sequence"/>
</dbReference>
<comment type="similarity">
    <text evidence="1">Belongs to the LysR transcriptional regulatory family.</text>
</comment>
<dbReference type="FunFam" id="1.10.10.10:FF:000001">
    <property type="entry name" value="LysR family transcriptional regulator"/>
    <property type="match status" value="1"/>
</dbReference>
<dbReference type="GO" id="GO:0000976">
    <property type="term" value="F:transcription cis-regulatory region binding"/>
    <property type="evidence" value="ECO:0007669"/>
    <property type="project" value="TreeGrafter"/>
</dbReference>
<evidence type="ECO:0000256" key="1">
    <source>
        <dbReference type="ARBA" id="ARBA00009437"/>
    </source>
</evidence>
<dbReference type="EMBL" id="JACHXA010000001">
    <property type="protein sequence ID" value="MBB3063812.1"/>
    <property type="molecule type" value="Genomic_DNA"/>
</dbReference>